<dbReference type="PANTHER" id="PTHR21641:SF0">
    <property type="entry name" value="RNA-BINDING PROTEIN EIF1AD-RELATED"/>
    <property type="match status" value="1"/>
</dbReference>
<evidence type="ECO:0000313" key="8">
    <source>
        <dbReference type="Proteomes" id="UP000708208"/>
    </source>
</evidence>
<dbReference type="EMBL" id="CAJVCH010265354">
    <property type="protein sequence ID" value="CAG7734237.1"/>
    <property type="molecule type" value="Genomic_DNA"/>
</dbReference>
<evidence type="ECO:0000256" key="1">
    <source>
        <dbReference type="ARBA" id="ARBA00007340"/>
    </source>
</evidence>
<proteinExistence type="inferred from homology"/>
<protein>
    <recommendedName>
        <fullName evidence="2">Probable RNA-binding protein EIF1AD</fullName>
    </recommendedName>
    <alternativeName>
        <fullName evidence="4">Eukaryotic translation initiation factor 1A domain-containing protein</fullName>
    </alternativeName>
</protein>
<dbReference type="GO" id="GO:0003743">
    <property type="term" value="F:translation initiation factor activity"/>
    <property type="evidence" value="ECO:0007669"/>
    <property type="project" value="InterPro"/>
</dbReference>
<comment type="caution">
    <text evidence="7">The sequence shown here is derived from an EMBL/GenBank/DDBJ whole genome shotgun (WGS) entry which is preliminary data.</text>
</comment>
<comment type="similarity">
    <text evidence="1">Belongs to the EIF1AD family.</text>
</comment>
<sequence>MAKVKKNVYQEFMQDDYVPEGEQQVVKYLSGKGNNLHEVEDIQGTRYLASMPKKFRQTVWLKKNDCIVVDPIAEGKKVLGEIICVIPVKNVVNIIQTGEWCPKMGKEVDKDSLIKFFTSHLEDRTDDSNRFVPTDSEEEDSDELDEDSEESEDEEGDSKNNEEDS</sequence>
<dbReference type="Pfam" id="PF01176">
    <property type="entry name" value="eIF-1a"/>
    <property type="match status" value="1"/>
</dbReference>
<feature type="region of interest" description="Disordered" evidence="5">
    <location>
        <begin position="125"/>
        <end position="165"/>
    </location>
</feature>
<keyword evidence="3" id="KW-0694">RNA-binding</keyword>
<dbReference type="GO" id="GO:0005634">
    <property type="term" value="C:nucleus"/>
    <property type="evidence" value="ECO:0007669"/>
    <property type="project" value="TreeGrafter"/>
</dbReference>
<dbReference type="OrthoDB" id="1738325at2759"/>
<feature type="compositionally biased region" description="Acidic residues" evidence="5">
    <location>
        <begin position="135"/>
        <end position="156"/>
    </location>
</feature>
<evidence type="ECO:0000256" key="4">
    <source>
        <dbReference type="ARBA" id="ARBA00031998"/>
    </source>
</evidence>
<gene>
    <name evidence="7" type="ORF">AFUS01_LOCUS22636</name>
</gene>
<dbReference type="Proteomes" id="UP000708208">
    <property type="component" value="Unassembled WGS sequence"/>
</dbReference>
<organism evidence="7 8">
    <name type="scientific">Allacma fusca</name>
    <dbReference type="NCBI Taxonomy" id="39272"/>
    <lineage>
        <taxon>Eukaryota</taxon>
        <taxon>Metazoa</taxon>
        <taxon>Ecdysozoa</taxon>
        <taxon>Arthropoda</taxon>
        <taxon>Hexapoda</taxon>
        <taxon>Collembola</taxon>
        <taxon>Symphypleona</taxon>
        <taxon>Sminthuridae</taxon>
        <taxon>Allacma</taxon>
    </lineage>
</organism>
<name>A0A8J2PEA4_9HEXA</name>
<evidence type="ECO:0000256" key="5">
    <source>
        <dbReference type="SAM" id="MobiDB-lite"/>
    </source>
</evidence>
<dbReference type="GO" id="GO:0003723">
    <property type="term" value="F:RNA binding"/>
    <property type="evidence" value="ECO:0007669"/>
    <property type="project" value="UniProtKB-KW"/>
</dbReference>
<dbReference type="InterPro" id="IPR006196">
    <property type="entry name" value="RNA-binding_domain_S1_IF1"/>
</dbReference>
<accession>A0A8J2PEA4</accession>
<feature type="domain" description="S1-like" evidence="6">
    <location>
        <begin position="25"/>
        <end position="83"/>
    </location>
</feature>
<evidence type="ECO:0000256" key="2">
    <source>
        <dbReference type="ARBA" id="ARBA00020989"/>
    </source>
</evidence>
<evidence type="ECO:0000259" key="6">
    <source>
        <dbReference type="Pfam" id="PF01176"/>
    </source>
</evidence>
<evidence type="ECO:0000313" key="7">
    <source>
        <dbReference type="EMBL" id="CAG7734237.1"/>
    </source>
</evidence>
<dbReference type="SMART" id="SM00652">
    <property type="entry name" value="eIF1a"/>
    <property type="match status" value="1"/>
</dbReference>
<dbReference type="InterPro" id="IPR039294">
    <property type="entry name" value="EIF1AD"/>
</dbReference>
<dbReference type="PANTHER" id="PTHR21641">
    <property type="entry name" value="TRANSLATION INITIATION FACTOR-RELATED"/>
    <property type="match status" value="1"/>
</dbReference>
<reference evidence="7" key="1">
    <citation type="submission" date="2021-06" db="EMBL/GenBank/DDBJ databases">
        <authorList>
            <person name="Hodson N. C."/>
            <person name="Mongue J. A."/>
            <person name="Jaron S. K."/>
        </authorList>
    </citation>
    <scope>NUCLEOTIDE SEQUENCE</scope>
</reference>
<evidence type="ECO:0000256" key="3">
    <source>
        <dbReference type="ARBA" id="ARBA00022884"/>
    </source>
</evidence>
<dbReference type="InterPro" id="IPR001253">
    <property type="entry name" value="TIF_eIF-1A"/>
</dbReference>
<dbReference type="AlphaFoldDB" id="A0A8J2PEA4"/>
<keyword evidence="8" id="KW-1185">Reference proteome</keyword>